<name>A0A7K1UIY8_9MICC</name>
<organism evidence="3 4">
    <name type="scientific">Nesterenkonia alkaliphila</name>
    <dbReference type="NCBI Taxonomy" id="1463631"/>
    <lineage>
        <taxon>Bacteria</taxon>
        <taxon>Bacillati</taxon>
        <taxon>Actinomycetota</taxon>
        <taxon>Actinomycetes</taxon>
        <taxon>Micrococcales</taxon>
        <taxon>Micrococcaceae</taxon>
        <taxon>Nesterenkonia</taxon>
    </lineage>
</organism>
<dbReference type="SUPFAM" id="SSF53850">
    <property type="entry name" value="Periplasmic binding protein-like II"/>
    <property type="match status" value="1"/>
</dbReference>
<feature type="compositionally biased region" description="Acidic residues" evidence="1">
    <location>
        <begin position="25"/>
        <end position="73"/>
    </location>
</feature>
<dbReference type="RefSeq" id="WP_157323176.1">
    <property type="nucleotide sequence ID" value="NZ_BMFX01000011.1"/>
</dbReference>
<feature type="signal peptide" evidence="2">
    <location>
        <begin position="1"/>
        <end position="23"/>
    </location>
</feature>
<dbReference type="Gene3D" id="3.40.190.10">
    <property type="entry name" value="Periplasmic binding protein-like II"/>
    <property type="match status" value="2"/>
</dbReference>
<accession>A0A7K1UIY8</accession>
<dbReference type="Pfam" id="PF12974">
    <property type="entry name" value="Phosphonate-bd"/>
    <property type="match status" value="1"/>
</dbReference>
<protein>
    <submittedName>
        <fullName evidence="3">PhnD/SsuA/transferrin family substrate-binding protein</fullName>
    </submittedName>
</protein>
<feature type="region of interest" description="Disordered" evidence="1">
    <location>
        <begin position="25"/>
        <end position="80"/>
    </location>
</feature>
<dbReference type="AlphaFoldDB" id="A0A7K1UIY8"/>
<evidence type="ECO:0000256" key="2">
    <source>
        <dbReference type="SAM" id="SignalP"/>
    </source>
</evidence>
<gene>
    <name evidence="3" type="ORF">GNZ21_08175</name>
</gene>
<dbReference type="EMBL" id="WRPM01000059">
    <property type="protein sequence ID" value="MVT26332.1"/>
    <property type="molecule type" value="Genomic_DNA"/>
</dbReference>
<evidence type="ECO:0000256" key="1">
    <source>
        <dbReference type="SAM" id="MobiDB-lite"/>
    </source>
</evidence>
<sequence>MRMNTKSAFALASVLTLTLAACAGDEEDVTGDEEDDDDTSEVEETDNGGEDDADEDEVEEGGEDDAEAGEADGEITSVDSITIGLVPSSDAPETEEEAADELAGQLSDALGGFPVEIFVADSYLAVIQGMQSGDVQLVMSGPIGLIQAEEEADATPILQAVRRGSEFYVTQWFTNDPDTYCIEGDVEEIDGALFCNGITPDSEPGPLGESALELIEDGTAVAYVEEGSASGFYFPQTQLGELGIEVDQQFAGGHDAAVQAVYNGDFSIGTSFADARSDVEGAEEELVVFAWAGPIPNDGIVASSEFTDEELQTLTDAWLSFGSEVEVADEDEGTEGDPLYVVYEIEGLVPADLGALDLARSVYHNFGDE</sequence>
<evidence type="ECO:0000313" key="4">
    <source>
        <dbReference type="Proteomes" id="UP000460157"/>
    </source>
</evidence>
<proteinExistence type="predicted"/>
<keyword evidence="2" id="KW-0732">Signal</keyword>
<dbReference type="Proteomes" id="UP000460157">
    <property type="component" value="Unassembled WGS sequence"/>
</dbReference>
<dbReference type="PROSITE" id="PS51257">
    <property type="entry name" value="PROKAR_LIPOPROTEIN"/>
    <property type="match status" value="1"/>
</dbReference>
<keyword evidence="4" id="KW-1185">Reference proteome</keyword>
<evidence type="ECO:0000313" key="3">
    <source>
        <dbReference type="EMBL" id="MVT26332.1"/>
    </source>
</evidence>
<feature type="chain" id="PRO_5029605939" evidence="2">
    <location>
        <begin position="24"/>
        <end position="369"/>
    </location>
</feature>
<reference evidence="3 4" key="1">
    <citation type="submission" date="2019-12" db="EMBL/GenBank/DDBJ databases">
        <title>Nesterenkonia muleiensis sp. nov., a novel actinobacterium isolated from sap of Populus euphratica.</title>
        <authorList>
            <person name="Wang R."/>
        </authorList>
    </citation>
    <scope>NUCLEOTIDE SEQUENCE [LARGE SCALE GENOMIC DNA]</scope>
    <source>
        <strain evidence="3 4">F10</strain>
    </source>
</reference>
<dbReference type="OrthoDB" id="5139702at2"/>
<comment type="caution">
    <text evidence="3">The sequence shown here is derived from an EMBL/GenBank/DDBJ whole genome shotgun (WGS) entry which is preliminary data.</text>
</comment>